<gene>
    <name evidence="2" type="ORF">LSAA_13267</name>
</gene>
<feature type="domain" description="Ankyrin UPA" evidence="1">
    <location>
        <begin position="63"/>
        <end position="128"/>
    </location>
</feature>
<keyword evidence="3" id="KW-1185">Reference proteome</keyword>
<dbReference type="OrthoDB" id="20872at2759"/>
<evidence type="ECO:0000259" key="1">
    <source>
        <dbReference type="Pfam" id="PF17809"/>
    </source>
</evidence>
<dbReference type="AlphaFoldDB" id="A0A7R8HD24"/>
<organism evidence="2 3">
    <name type="scientific">Lepeophtheirus salmonis</name>
    <name type="common">Salmon louse</name>
    <name type="synonym">Caligus salmonis</name>
    <dbReference type="NCBI Taxonomy" id="72036"/>
    <lineage>
        <taxon>Eukaryota</taxon>
        <taxon>Metazoa</taxon>
        <taxon>Ecdysozoa</taxon>
        <taxon>Arthropoda</taxon>
        <taxon>Crustacea</taxon>
        <taxon>Multicrustacea</taxon>
        <taxon>Hexanauplia</taxon>
        <taxon>Copepoda</taxon>
        <taxon>Siphonostomatoida</taxon>
        <taxon>Caligidae</taxon>
        <taxon>Lepeophtheirus</taxon>
    </lineage>
</organism>
<dbReference type="Gene3D" id="2.60.220.30">
    <property type="match status" value="1"/>
</dbReference>
<dbReference type="Proteomes" id="UP000675881">
    <property type="component" value="Chromosome 7"/>
</dbReference>
<name>A0A7R8HD24_LEPSM</name>
<evidence type="ECO:0000313" key="3">
    <source>
        <dbReference type="Proteomes" id="UP000675881"/>
    </source>
</evidence>
<protein>
    <submittedName>
        <fullName evidence="2">(salmon louse) hypothetical protein</fullName>
    </submittedName>
</protein>
<reference evidence="2" key="1">
    <citation type="submission" date="2021-02" db="EMBL/GenBank/DDBJ databases">
        <authorList>
            <person name="Bekaert M."/>
        </authorList>
    </citation>
    <scope>NUCLEOTIDE SEQUENCE</scope>
    <source>
        <strain evidence="2">IoA-00</strain>
    </source>
</reference>
<accession>A0A7R8HD24</accession>
<dbReference type="EMBL" id="HG994586">
    <property type="protein sequence ID" value="CAF3002262.1"/>
    <property type="molecule type" value="Genomic_DNA"/>
</dbReference>
<proteinExistence type="predicted"/>
<sequence>MSGNFNKAYWEDVTDTTPIDIIDGCIQFTSVISASFWLINVPKWMSSDVILTTDSLHKNTNRVPYWVRFHAYARKRSNDHPANVQIRVLVLTEADRGVRPLELQEDFKEIARSDFVQVLEKTDIGVEFGAFLNTAFEQPILGAQACLDLGLISIHKPSFVCNQFQPAKPDLKEGFTTYTQTLFQELFNSETIITPYTTDELMSRAISSVSSSDNELLAAVKEGSSLRLAIDQ</sequence>
<dbReference type="Pfam" id="PF17809">
    <property type="entry name" value="UPA_2"/>
    <property type="match status" value="1"/>
</dbReference>
<evidence type="ECO:0000313" key="2">
    <source>
        <dbReference type="EMBL" id="CAF3002262.1"/>
    </source>
</evidence>
<dbReference type="Gene3D" id="2.60.40.2660">
    <property type="match status" value="1"/>
</dbReference>
<dbReference type="InterPro" id="IPR040745">
    <property type="entry name" value="Ankyrin_UPA"/>
</dbReference>